<reference evidence="5 6" key="1">
    <citation type="journal article" date="2006" name="J. Bacteriol.">
        <title>Complete genome sequence of Yersinia pestis strains Antiqua and Nepal516: evidence of gene reduction in an emerging pathogen.</title>
        <authorList>
            <person name="Chain P.S."/>
            <person name="Hu P."/>
            <person name="Malfatti S.A."/>
            <person name="Radnedge L."/>
            <person name="Larimer F."/>
            <person name="Vergez L.M."/>
            <person name="Worsham P."/>
            <person name="Chu M.C."/>
            <person name="Andersen G.L."/>
        </authorList>
    </citation>
    <scope>NUCLEOTIDE SEQUENCE [LARGE SCALE GENOMIC DNA]</scope>
    <source>
        <strain evidence="5 6">Antiqua</strain>
    </source>
</reference>
<evidence type="ECO:0000256" key="3">
    <source>
        <dbReference type="ARBA" id="ARBA00023163"/>
    </source>
</evidence>
<feature type="domain" description="HTH cro/C1-type" evidence="4">
    <location>
        <begin position="75"/>
        <end position="128"/>
    </location>
</feature>
<gene>
    <name evidence="5" type="ordered locus">YPA_0391</name>
</gene>
<evidence type="ECO:0000256" key="2">
    <source>
        <dbReference type="ARBA" id="ARBA00023125"/>
    </source>
</evidence>
<dbReference type="GeneID" id="57973759"/>
<dbReference type="Gene3D" id="1.10.260.40">
    <property type="entry name" value="lambda repressor-like DNA-binding domains"/>
    <property type="match status" value="1"/>
</dbReference>
<proteinExistence type="predicted"/>
<name>A0A0H2Y590_YERPA</name>
<dbReference type="Proteomes" id="UP000001971">
    <property type="component" value="Chromosome"/>
</dbReference>
<keyword evidence="1" id="KW-0805">Transcription regulation</keyword>
<dbReference type="Pfam" id="PF15731">
    <property type="entry name" value="MqsA_antitoxin"/>
    <property type="match status" value="1"/>
</dbReference>
<protein>
    <recommendedName>
        <fullName evidence="4">HTH cro/C1-type domain-containing protein</fullName>
    </recommendedName>
</protein>
<dbReference type="Gene3D" id="3.10.20.860">
    <property type="match status" value="1"/>
</dbReference>
<evidence type="ECO:0000259" key="4">
    <source>
        <dbReference type="PROSITE" id="PS50943"/>
    </source>
</evidence>
<keyword evidence="3" id="KW-0804">Transcription</keyword>
<evidence type="ECO:0000313" key="5">
    <source>
        <dbReference type="EMBL" id="ABG12359.1"/>
    </source>
</evidence>
<organism evidence="5 6">
    <name type="scientific">Yersinia pestis bv. Antiqua (strain Antiqua)</name>
    <dbReference type="NCBI Taxonomy" id="360102"/>
    <lineage>
        <taxon>Bacteria</taxon>
        <taxon>Pseudomonadati</taxon>
        <taxon>Pseudomonadota</taxon>
        <taxon>Gammaproteobacteria</taxon>
        <taxon>Enterobacterales</taxon>
        <taxon>Yersiniaceae</taxon>
        <taxon>Yersinia</taxon>
    </lineage>
</organism>
<evidence type="ECO:0000256" key="1">
    <source>
        <dbReference type="ARBA" id="ARBA00023015"/>
    </source>
</evidence>
<dbReference type="PANTHER" id="PTHR36511:SF4">
    <property type="entry name" value="ANTITOXIN MQSA"/>
    <property type="match status" value="1"/>
</dbReference>
<sequence>MMKCPVCGGVELIHEARDVPFTYKGRKFIVEGVIGQHCPACGETVMTEAESDVYAAKTMLLRKMVNTESIAPAYIVQIRKKLGLNQREASEIFGGGVNAFSRYEKGKALPHPSTIKLLQVLDKHPELLNEIR</sequence>
<dbReference type="CDD" id="cd12870">
    <property type="entry name" value="MqsA"/>
    <property type="match status" value="1"/>
</dbReference>
<dbReference type="KEGG" id="ypa:YPA_0391"/>
<dbReference type="PANTHER" id="PTHR36511">
    <property type="entry name" value="MERR FAMILY BACTERIAL REGULATORY PROTEIN"/>
    <property type="match status" value="1"/>
</dbReference>
<dbReference type="InterPro" id="IPR001387">
    <property type="entry name" value="Cro/C1-type_HTH"/>
</dbReference>
<dbReference type="GO" id="GO:0003677">
    <property type="term" value="F:DNA binding"/>
    <property type="evidence" value="ECO:0007669"/>
    <property type="project" value="UniProtKB-KW"/>
</dbReference>
<dbReference type="InterPro" id="IPR010982">
    <property type="entry name" value="Lambda_DNA-bd_dom_sf"/>
</dbReference>
<keyword evidence="2" id="KW-0238">DNA-binding</keyword>
<dbReference type="SUPFAM" id="SSF47413">
    <property type="entry name" value="lambda repressor-like DNA-binding domains"/>
    <property type="match status" value="1"/>
</dbReference>
<evidence type="ECO:0000313" key="6">
    <source>
        <dbReference type="Proteomes" id="UP000001971"/>
    </source>
</evidence>
<dbReference type="InterPro" id="IPR032758">
    <property type="entry name" value="MqsA/HigA-2"/>
</dbReference>
<accession>A0A0H2Y590</accession>
<dbReference type="EMBL" id="CP000308">
    <property type="protein sequence ID" value="ABG12359.1"/>
    <property type="molecule type" value="Genomic_DNA"/>
</dbReference>
<dbReference type="InterPro" id="IPR052359">
    <property type="entry name" value="HTH-type_reg/antitoxin"/>
</dbReference>
<dbReference type="PROSITE" id="PS50943">
    <property type="entry name" value="HTH_CROC1"/>
    <property type="match status" value="1"/>
</dbReference>
<dbReference type="InterPro" id="IPR022453">
    <property type="entry name" value="Znf_MqsA-type"/>
</dbReference>
<dbReference type="NCBIfam" id="TIGR03831">
    <property type="entry name" value="YgiT_finger"/>
    <property type="match status" value="1"/>
</dbReference>
<dbReference type="InterPro" id="IPR022452">
    <property type="entry name" value="MqsA"/>
</dbReference>
<dbReference type="SMART" id="SM00530">
    <property type="entry name" value="HTH_XRE"/>
    <property type="match status" value="1"/>
</dbReference>
<dbReference type="AlphaFoldDB" id="A0A0H2Y590"/>
<dbReference type="RefSeq" id="WP_002209924.1">
    <property type="nucleotide sequence ID" value="NC_008150.1"/>
</dbReference>
<dbReference type="NCBIfam" id="TIGR03830">
    <property type="entry name" value="CxxCG_CxxCG_HTH"/>
    <property type="match status" value="1"/>
</dbReference>
<dbReference type="CDD" id="cd00093">
    <property type="entry name" value="HTH_XRE"/>
    <property type="match status" value="1"/>
</dbReference>